<proteinExistence type="predicted"/>
<keyword evidence="1" id="KW-0812">Transmembrane</keyword>
<dbReference type="EMBL" id="BRPK01000020">
    <property type="protein sequence ID" value="GLB45124.1"/>
    <property type="molecule type" value="Genomic_DNA"/>
</dbReference>
<dbReference type="AlphaFoldDB" id="A0A9P3Q0V5"/>
<organism evidence="2 3">
    <name type="scientific">Lyophyllum shimeji</name>
    <name type="common">Hon-shimeji</name>
    <name type="synonym">Tricholoma shimeji</name>
    <dbReference type="NCBI Taxonomy" id="47721"/>
    <lineage>
        <taxon>Eukaryota</taxon>
        <taxon>Fungi</taxon>
        <taxon>Dikarya</taxon>
        <taxon>Basidiomycota</taxon>
        <taxon>Agaricomycotina</taxon>
        <taxon>Agaricomycetes</taxon>
        <taxon>Agaricomycetidae</taxon>
        <taxon>Agaricales</taxon>
        <taxon>Tricholomatineae</taxon>
        <taxon>Lyophyllaceae</taxon>
        <taxon>Lyophyllum</taxon>
    </lineage>
</organism>
<keyword evidence="1" id="KW-0472">Membrane</keyword>
<sequence>MIRLANFNSLRHKSTKLRSCKRANIFLECFALGWCQLCHLVHPLLKIVILAFVLYTCSLLLSKQRLRRCLLLNIDILGQVHKFAFHLVQFILGHLFRKQWVRLTTSKSGSSFASSGSRLRSEHLRTPLPNWRLSGTRKNSDRHRHVRPMKRMVGHIPEASPKAAAVSEQIQDARPVIPSKVKGRKLSETQRTISALCLTLCVGDVNKRDLTTSLRASVAFFAWSAVSRTSAPQQFRTCFPTCCALELVVPTTLLVADRGCRFKEGINRQRSSYQAQPQSFLMLIPCLYRCCLSFEGTGTRSVTELMGFFADGVGIVAVSFFAAFFFLGLIRALMASVALRLSDGLGGRVDFRLASAMSTMLKALIQSGVVSWRTES</sequence>
<gene>
    <name evidence="2" type="ORF">LshimejAT787_2000290</name>
</gene>
<evidence type="ECO:0000313" key="2">
    <source>
        <dbReference type="EMBL" id="GLB45124.1"/>
    </source>
</evidence>
<keyword evidence="1" id="KW-1133">Transmembrane helix</keyword>
<feature type="transmembrane region" description="Helical" evidence="1">
    <location>
        <begin position="40"/>
        <end position="61"/>
    </location>
</feature>
<name>A0A9P3Q0V5_LYOSH</name>
<comment type="caution">
    <text evidence="2">The sequence shown here is derived from an EMBL/GenBank/DDBJ whole genome shotgun (WGS) entry which is preliminary data.</text>
</comment>
<evidence type="ECO:0000313" key="3">
    <source>
        <dbReference type="Proteomes" id="UP001063166"/>
    </source>
</evidence>
<keyword evidence="3" id="KW-1185">Reference proteome</keyword>
<feature type="transmembrane region" description="Helical" evidence="1">
    <location>
        <begin position="308"/>
        <end position="333"/>
    </location>
</feature>
<protein>
    <submittedName>
        <fullName evidence="2">Uncharacterized protein</fullName>
    </submittedName>
</protein>
<reference evidence="2" key="1">
    <citation type="submission" date="2022-07" db="EMBL/GenBank/DDBJ databases">
        <title>The genome of Lyophyllum shimeji provides insight into the initial evolution of ectomycorrhizal fungal genome.</title>
        <authorList>
            <person name="Kobayashi Y."/>
            <person name="Shibata T."/>
            <person name="Hirakawa H."/>
            <person name="Shigenobu S."/>
            <person name="Nishiyama T."/>
            <person name="Yamada A."/>
            <person name="Hasebe M."/>
            <person name="Kawaguchi M."/>
        </authorList>
    </citation>
    <scope>NUCLEOTIDE SEQUENCE</scope>
    <source>
        <strain evidence="2">AT787</strain>
    </source>
</reference>
<accession>A0A9P3Q0V5</accession>
<dbReference type="Proteomes" id="UP001063166">
    <property type="component" value="Unassembled WGS sequence"/>
</dbReference>
<evidence type="ECO:0000256" key="1">
    <source>
        <dbReference type="SAM" id="Phobius"/>
    </source>
</evidence>